<dbReference type="Gramene" id="AET7Gv21190500.14">
    <property type="protein sequence ID" value="AET7Gv21190500.14"/>
    <property type="gene ID" value="AET7Gv21190500"/>
</dbReference>
<reference evidence="1" key="4">
    <citation type="submission" date="2019-03" db="UniProtKB">
        <authorList>
            <consortium name="EnsemblPlants"/>
        </authorList>
    </citation>
    <scope>IDENTIFICATION</scope>
</reference>
<organism evidence="1 2">
    <name type="scientific">Aegilops tauschii subsp. strangulata</name>
    <name type="common">Goatgrass</name>
    <dbReference type="NCBI Taxonomy" id="200361"/>
    <lineage>
        <taxon>Eukaryota</taxon>
        <taxon>Viridiplantae</taxon>
        <taxon>Streptophyta</taxon>
        <taxon>Embryophyta</taxon>
        <taxon>Tracheophyta</taxon>
        <taxon>Spermatophyta</taxon>
        <taxon>Magnoliopsida</taxon>
        <taxon>Liliopsida</taxon>
        <taxon>Poales</taxon>
        <taxon>Poaceae</taxon>
        <taxon>BOP clade</taxon>
        <taxon>Pooideae</taxon>
        <taxon>Triticodae</taxon>
        <taxon>Triticeae</taxon>
        <taxon>Triticinae</taxon>
        <taxon>Aegilops</taxon>
    </lineage>
</organism>
<dbReference type="EnsemblPlants" id="AET7Gv21190500.1">
    <property type="protein sequence ID" value="AET7Gv21190500.1"/>
    <property type="gene ID" value="AET7Gv21190500"/>
</dbReference>
<dbReference type="Gramene" id="AET7Gv21190500.17">
    <property type="protein sequence ID" value="AET7Gv21190500.17"/>
    <property type="gene ID" value="AET7Gv21190500"/>
</dbReference>
<dbReference type="InterPro" id="IPR043502">
    <property type="entry name" value="DNA/RNA_pol_sf"/>
</dbReference>
<dbReference type="Proteomes" id="UP000015105">
    <property type="component" value="Chromosome 7D"/>
</dbReference>
<reference evidence="1" key="3">
    <citation type="journal article" date="2017" name="Nature">
        <title>Genome sequence of the progenitor of the wheat D genome Aegilops tauschii.</title>
        <authorList>
            <person name="Luo M.C."/>
            <person name="Gu Y.Q."/>
            <person name="Puiu D."/>
            <person name="Wang H."/>
            <person name="Twardziok S.O."/>
            <person name="Deal K.R."/>
            <person name="Huo N."/>
            <person name="Zhu T."/>
            <person name="Wang L."/>
            <person name="Wang Y."/>
            <person name="McGuire P.E."/>
            <person name="Liu S."/>
            <person name="Long H."/>
            <person name="Ramasamy R.K."/>
            <person name="Rodriguez J.C."/>
            <person name="Van S.L."/>
            <person name="Yuan L."/>
            <person name="Wang Z."/>
            <person name="Xia Z."/>
            <person name="Xiao L."/>
            <person name="Anderson O.D."/>
            <person name="Ouyang S."/>
            <person name="Liang Y."/>
            <person name="Zimin A.V."/>
            <person name="Pertea G."/>
            <person name="Qi P."/>
            <person name="Bennetzen J.L."/>
            <person name="Dai X."/>
            <person name="Dawson M.W."/>
            <person name="Muller H.G."/>
            <person name="Kugler K."/>
            <person name="Rivarola-Duarte L."/>
            <person name="Spannagl M."/>
            <person name="Mayer K.F.X."/>
            <person name="Lu F.H."/>
            <person name="Bevan M.W."/>
            <person name="Leroy P."/>
            <person name="Li P."/>
            <person name="You F.M."/>
            <person name="Sun Q."/>
            <person name="Liu Z."/>
            <person name="Lyons E."/>
            <person name="Wicker T."/>
            <person name="Salzberg S.L."/>
            <person name="Devos K.M."/>
            <person name="Dvorak J."/>
        </authorList>
    </citation>
    <scope>NUCLEOTIDE SEQUENCE [LARGE SCALE GENOMIC DNA]</scope>
    <source>
        <strain evidence="1">cv. AL8/78</strain>
    </source>
</reference>
<reference evidence="2" key="1">
    <citation type="journal article" date="2014" name="Science">
        <title>Ancient hybridizations among the ancestral genomes of bread wheat.</title>
        <authorList>
            <consortium name="International Wheat Genome Sequencing Consortium,"/>
            <person name="Marcussen T."/>
            <person name="Sandve S.R."/>
            <person name="Heier L."/>
            <person name="Spannagl M."/>
            <person name="Pfeifer M."/>
            <person name="Jakobsen K.S."/>
            <person name="Wulff B.B."/>
            <person name="Steuernagel B."/>
            <person name="Mayer K.F."/>
            <person name="Olsen O.A."/>
        </authorList>
    </citation>
    <scope>NUCLEOTIDE SEQUENCE [LARGE SCALE GENOMIC DNA]</scope>
    <source>
        <strain evidence="2">cv. AL8/78</strain>
    </source>
</reference>
<dbReference type="EnsemblPlants" id="AET7Gv21190500.13">
    <property type="protein sequence ID" value="AET7Gv21190500.13"/>
    <property type="gene ID" value="AET7Gv21190500"/>
</dbReference>
<dbReference type="Gramene" id="AET7Gv21190500.4">
    <property type="protein sequence ID" value="AET7Gv21190500.4"/>
    <property type="gene ID" value="AET7Gv21190500"/>
</dbReference>
<dbReference type="Gramene" id="AET7Gv21190500.5">
    <property type="protein sequence ID" value="AET7Gv21190500.5"/>
    <property type="gene ID" value="AET7Gv21190500"/>
</dbReference>
<reference evidence="1" key="5">
    <citation type="journal article" date="2021" name="G3 (Bethesda)">
        <title>Aegilops tauschii genome assembly Aet v5.0 features greater sequence contiguity and improved annotation.</title>
        <authorList>
            <person name="Wang L."/>
            <person name="Zhu T."/>
            <person name="Rodriguez J.C."/>
            <person name="Deal K.R."/>
            <person name="Dubcovsky J."/>
            <person name="McGuire P.E."/>
            <person name="Lux T."/>
            <person name="Spannagl M."/>
            <person name="Mayer K.F.X."/>
            <person name="Baldrich P."/>
            <person name="Meyers B.C."/>
            <person name="Huo N."/>
            <person name="Gu Y.Q."/>
            <person name="Zhou H."/>
            <person name="Devos K.M."/>
            <person name="Bennetzen J.L."/>
            <person name="Unver T."/>
            <person name="Budak H."/>
            <person name="Gulick P.J."/>
            <person name="Galiba G."/>
            <person name="Kalapos B."/>
            <person name="Nelson D.R."/>
            <person name="Li P."/>
            <person name="You F.M."/>
            <person name="Luo M.C."/>
            <person name="Dvorak J."/>
        </authorList>
    </citation>
    <scope>NUCLEOTIDE SEQUENCE [LARGE SCALE GENOMIC DNA]</scope>
    <source>
        <strain evidence="1">cv. AL8/78</strain>
    </source>
</reference>
<sequence>MHLPVAKPLQQILDKYQEVFKPPEGLPPKRQYDHVIPLVTRARPISIRPYMVAPQLKDKLEEHVAELLKTRMIRHNN</sequence>
<proteinExistence type="predicted"/>
<reference evidence="2" key="2">
    <citation type="journal article" date="2017" name="Nat. Plants">
        <title>The Aegilops tauschii genome reveals multiple impacts of transposons.</title>
        <authorList>
            <person name="Zhao G."/>
            <person name="Zou C."/>
            <person name="Li K."/>
            <person name="Wang K."/>
            <person name="Li T."/>
            <person name="Gao L."/>
            <person name="Zhang X."/>
            <person name="Wang H."/>
            <person name="Yang Z."/>
            <person name="Liu X."/>
            <person name="Jiang W."/>
            <person name="Mao L."/>
            <person name="Kong X."/>
            <person name="Jiao Y."/>
            <person name="Jia J."/>
        </authorList>
    </citation>
    <scope>NUCLEOTIDE SEQUENCE [LARGE SCALE GENOMIC DNA]</scope>
    <source>
        <strain evidence="2">cv. AL8/78</strain>
    </source>
</reference>
<dbReference type="Gramene" id="AET7Gv21190500.9">
    <property type="protein sequence ID" value="AET7Gv21190500.9"/>
    <property type="gene ID" value="AET7Gv21190500"/>
</dbReference>
<evidence type="ECO:0000313" key="2">
    <source>
        <dbReference type="Proteomes" id="UP000015105"/>
    </source>
</evidence>
<dbReference type="Gramene" id="AET7Gv21190500.6">
    <property type="protein sequence ID" value="AET7Gv21190500.6"/>
    <property type="gene ID" value="AET7Gv21190500"/>
</dbReference>
<dbReference type="EnsemblPlants" id="AET7Gv21190500.8">
    <property type="protein sequence ID" value="AET7Gv21190500.8"/>
    <property type="gene ID" value="AET7Gv21190500"/>
</dbReference>
<evidence type="ECO:0000313" key="1">
    <source>
        <dbReference type="EnsemblPlants" id="AET7Gv21190500.14"/>
    </source>
</evidence>
<name>A0A453T197_AEGTS</name>
<dbReference type="EnsemblPlants" id="AET7Gv21190500.14">
    <property type="protein sequence ID" value="AET7Gv21190500.14"/>
    <property type="gene ID" value="AET7Gv21190500"/>
</dbReference>
<dbReference type="SUPFAM" id="SSF56672">
    <property type="entry name" value="DNA/RNA polymerases"/>
    <property type="match status" value="1"/>
</dbReference>
<dbReference type="EnsemblPlants" id="AET7Gv21190500.7">
    <property type="protein sequence ID" value="AET7Gv21190500.7"/>
    <property type="gene ID" value="AET7Gv21190500"/>
</dbReference>
<dbReference type="AlphaFoldDB" id="A0A453T197"/>
<dbReference type="Gramene" id="AET7Gv21190500.7">
    <property type="protein sequence ID" value="AET7Gv21190500.7"/>
    <property type="gene ID" value="AET7Gv21190500"/>
</dbReference>
<dbReference type="EnsemblPlants" id="AET7Gv21190500.17">
    <property type="protein sequence ID" value="AET7Gv21190500.17"/>
    <property type="gene ID" value="AET7Gv21190500"/>
</dbReference>
<dbReference type="Gramene" id="AET7Gv21190500.13">
    <property type="protein sequence ID" value="AET7Gv21190500.13"/>
    <property type="gene ID" value="AET7Gv21190500"/>
</dbReference>
<dbReference type="Gramene" id="AET7Gv21190500.8">
    <property type="protein sequence ID" value="AET7Gv21190500.8"/>
    <property type="gene ID" value="AET7Gv21190500"/>
</dbReference>
<dbReference type="Gene3D" id="3.10.10.10">
    <property type="entry name" value="HIV Type 1 Reverse Transcriptase, subunit A, domain 1"/>
    <property type="match status" value="1"/>
</dbReference>
<protein>
    <submittedName>
        <fullName evidence="1">Uncharacterized protein</fullName>
    </submittedName>
</protein>
<dbReference type="Gramene" id="AET7Gv21190500.1">
    <property type="protein sequence ID" value="AET7Gv21190500.1"/>
    <property type="gene ID" value="AET7Gv21190500"/>
</dbReference>
<accession>A0A453T197</accession>
<dbReference type="EnsemblPlants" id="AET7Gv21190500.5">
    <property type="protein sequence ID" value="AET7Gv21190500.5"/>
    <property type="gene ID" value="AET7Gv21190500"/>
</dbReference>
<dbReference type="EnsemblPlants" id="AET7Gv21190500.4">
    <property type="protein sequence ID" value="AET7Gv21190500.4"/>
    <property type="gene ID" value="AET7Gv21190500"/>
</dbReference>
<dbReference type="EnsemblPlants" id="AET7Gv21190500.6">
    <property type="protein sequence ID" value="AET7Gv21190500.6"/>
    <property type="gene ID" value="AET7Gv21190500"/>
</dbReference>
<dbReference type="EnsemblPlants" id="AET7Gv21190500.9">
    <property type="protein sequence ID" value="AET7Gv21190500.9"/>
    <property type="gene ID" value="AET7Gv21190500"/>
</dbReference>
<dbReference type="EnsemblPlants" id="AET7Gv21190500.11">
    <property type="protein sequence ID" value="AET7Gv21190500.11"/>
    <property type="gene ID" value="AET7Gv21190500"/>
</dbReference>
<keyword evidence="2" id="KW-1185">Reference proteome</keyword>
<dbReference type="Gramene" id="AET7Gv21190500.11">
    <property type="protein sequence ID" value="AET7Gv21190500.11"/>
    <property type="gene ID" value="AET7Gv21190500"/>
</dbReference>